<reference evidence="1 2" key="1">
    <citation type="journal article" date="2008" name="Nature">
        <title>The Phaeodactylum genome reveals the evolutionary history of diatom genomes.</title>
        <authorList>
            <person name="Bowler C."/>
            <person name="Allen A.E."/>
            <person name="Badger J.H."/>
            <person name="Grimwood J."/>
            <person name="Jabbari K."/>
            <person name="Kuo A."/>
            <person name="Maheswari U."/>
            <person name="Martens C."/>
            <person name="Maumus F."/>
            <person name="Otillar R.P."/>
            <person name="Rayko E."/>
            <person name="Salamov A."/>
            <person name="Vandepoele K."/>
            <person name="Beszteri B."/>
            <person name="Gruber A."/>
            <person name="Heijde M."/>
            <person name="Katinka M."/>
            <person name="Mock T."/>
            <person name="Valentin K."/>
            <person name="Verret F."/>
            <person name="Berges J.A."/>
            <person name="Brownlee C."/>
            <person name="Cadoret J.P."/>
            <person name="Chiovitti A."/>
            <person name="Choi C.J."/>
            <person name="Coesel S."/>
            <person name="De Martino A."/>
            <person name="Detter J.C."/>
            <person name="Durkin C."/>
            <person name="Falciatore A."/>
            <person name="Fournet J."/>
            <person name="Haruta M."/>
            <person name="Huysman M.J."/>
            <person name="Jenkins B.D."/>
            <person name="Jiroutova K."/>
            <person name="Jorgensen R.E."/>
            <person name="Joubert Y."/>
            <person name="Kaplan A."/>
            <person name="Kroger N."/>
            <person name="Kroth P.G."/>
            <person name="La Roche J."/>
            <person name="Lindquist E."/>
            <person name="Lommer M."/>
            <person name="Martin-Jezequel V."/>
            <person name="Lopez P.J."/>
            <person name="Lucas S."/>
            <person name="Mangogna M."/>
            <person name="McGinnis K."/>
            <person name="Medlin L.K."/>
            <person name="Montsant A."/>
            <person name="Oudot-Le Secq M.P."/>
            <person name="Napoli C."/>
            <person name="Obornik M."/>
            <person name="Parker M.S."/>
            <person name="Petit J.L."/>
            <person name="Porcel B.M."/>
            <person name="Poulsen N."/>
            <person name="Robison M."/>
            <person name="Rychlewski L."/>
            <person name="Rynearson T.A."/>
            <person name="Schmutz J."/>
            <person name="Shapiro H."/>
            <person name="Siaut M."/>
            <person name="Stanley M."/>
            <person name="Sussman M.R."/>
            <person name="Taylor A.R."/>
            <person name="Vardi A."/>
            <person name="von Dassow P."/>
            <person name="Vyverman W."/>
            <person name="Willis A."/>
            <person name="Wyrwicz L.S."/>
            <person name="Rokhsar D.S."/>
            <person name="Weissenbach J."/>
            <person name="Armbrust E.V."/>
            <person name="Green B.R."/>
            <person name="Van de Peer Y."/>
            <person name="Grigoriev I.V."/>
        </authorList>
    </citation>
    <scope>NUCLEOTIDE SEQUENCE [LARGE SCALE GENOMIC DNA]</scope>
    <source>
        <strain evidence="1 2">CCAP 1055/1</strain>
    </source>
</reference>
<dbReference type="OrthoDB" id="2142040at2759"/>
<dbReference type="eggNOG" id="ENOG502RZYV">
    <property type="taxonomic scope" value="Eukaryota"/>
</dbReference>
<dbReference type="RefSeq" id="XP_002185741.1">
    <property type="nucleotide sequence ID" value="XM_002185705.1"/>
</dbReference>
<accession>B5Y3Y2</accession>
<dbReference type="AlphaFoldDB" id="B5Y3Y2"/>
<dbReference type="KEGG" id="pti:PHATR_46842"/>
<dbReference type="GeneID" id="7204693"/>
<dbReference type="Proteomes" id="UP000000759">
    <property type="component" value="Chromosome 11"/>
</dbReference>
<proteinExistence type="predicted"/>
<gene>
    <name evidence="1" type="ORF">PHATR_46842</name>
</gene>
<dbReference type="InterPro" id="IPR036465">
    <property type="entry name" value="vWFA_dom_sf"/>
</dbReference>
<keyword evidence="2" id="KW-1185">Reference proteome</keyword>
<evidence type="ECO:0008006" key="3">
    <source>
        <dbReference type="Google" id="ProtNLM"/>
    </source>
</evidence>
<sequence length="396" mass="44636">MSDRDIDLSKPSTDNDIPVAVAMVVSDPIRATHPVSFSFSASGTMTPQQIGYLQEQGFPNGLARELGNTRATYPLRFWVVDNSGSMRTNDGHQLRGAPNKIRVVPCNRWTELQGAVEYHAELAGILEATTTFRMLNDPGPKVGPQEFTVASDAAHIPVQSEVNQAVKIIRKSEPSGVTPLSEHLQEIRLRIEAVAPSLKAGGQQAVIVLATDGLPSDKKGESKEAVKNEFLASLRSLQNLPVWVVIRLCTDDEEIVTFYNDLDAVLELPFEVIDDFFGEGKEIYSANKWLNYGLPLHRCREMGYHHRIFDLLDERLLNKDELREFLELLFGADTLRNAPDIHLDWKGFASIVKQVVYANGTIFNPYTKRLDYWVDMKQLEKCYDNTRGFRLFGRRK</sequence>
<name>B5Y3Y2_PHATC</name>
<dbReference type="SUPFAM" id="SSF53300">
    <property type="entry name" value="vWA-like"/>
    <property type="match status" value="1"/>
</dbReference>
<reference evidence="2" key="2">
    <citation type="submission" date="2008-08" db="EMBL/GenBank/DDBJ databases">
        <authorList>
            <consortium name="Diatom Consortium"/>
            <person name="Grigoriev I."/>
            <person name="Grimwood J."/>
            <person name="Kuo A."/>
            <person name="Otillar R.P."/>
            <person name="Salamov A."/>
            <person name="Detter J.C."/>
            <person name="Lindquist E."/>
            <person name="Shapiro H."/>
            <person name="Lucas S."/>
            <person name="Glavina del Rio T."/>
            <person name="Pitluck S."/>
            <person name="Rokhsar D."/>
            <person name="Bowler C."/>
        </authorList>
    </citation>
    <scope>GENOME REANNOTATION</scope>
    <source>
        <strain evidence="2">CCAP 1055/1</strain>
    </source>
</reference>
<evidence type="ECO:0000313" key="2">
    <source>
        <dbReference type="Proteomes" id="UP000000759"/>
    </source>
</evidence>
<dbReference type="Gene3D" id="3.40.50.410">
    <property type="entry name" value="von Willebrand factor, type A domain"/>
    <property type="match status" value="1"/>
</dbReference>
<evidence type="ECO:0000313" key="1">
    <source>
        <dbReference type="EMBL" id="ACI65211.1"/>
    </source>
</evidence>
<protein>
    <recommendedName>
        <fullName evidence="3">VWFA domain-containing protein</fullName>
    </recommendedName>
</protein>
<organism evidence="1 2">
    <name type="scientific">Phaeodactylum tricornutum (strain CCAP 1055/1)</name>
    <dbReference type="NCBI Taxonomy" id="556484"/>
    <lineage>
        <taxon>Eukaryota</taxon>
        <taxon>Sar</taxon>
        <taxon>Stramenopiles</taxon>
        <taxon>Ochrophyta</taxon>
        <taxon>Bacillariophyta</taxon>
        <taxon>Bacillariophyceae</taxon>
        <taxon>Bacillariophycidae</taxon>
        <taxon>Naviculales</taxon>
        <taxon>Phaeodactylaceae</taxon>
        <taxon>Phaeodactylum</taxon>
    </lineage>
</organism>
<dbReference type="EMBL" id="CP001141">
    <property type="protein sequence ID" value="ACI65211.1"/>
    <property type="molecule type" value="Genomic_DNA"/>
</dbReference>
<dbReference type="PaxDb" id="2850-Phatr46842"/>
<dbReference type="InParanoid" id="B5Y3Y2"/>
<dbReference type="HOGENOM" id="CLU_044420_0_0_1"/>